<sequence length="207" mass="22819">MLDEVWDWVGLIRRCVLYHSELIWERIKGALGAPPELDPDDFEEDPFTVDTAEPISSSPPREIIQGIRISTRPSSPGLFATDSGQKMPTLSRTMSVSSMTQPKLTPVPGEPSSLPKRRWSYAASTASSEAYDVAGERGPGNPLFPTSFARLSLGPTLTPTTLHYVRATFLLHRHFPTRMQYVRACCAGDAVNRVGLMVGTRRSMSTP</sequence>
<proteinExistence type="predicted"/>
<keyword evidence="3" id="KW-1185">Reference proteome</keyword>
<evidence type="ECO:0000313" key="3">
    <source>
        <dbReference type="Proteomes" id="UP000759537"/>
    </source>
</evidence>
<comment type="caution">
    <text evidence="2">The sequence shown here is derived from an EMBL/GenBank/DDBJ whole genome shotgun (WGS) entry which is preliminary data.</text>
</comment>
<dbReference type="AlphaFoldDB" id="A0A9P5JZI1"/>
<protein>
    <submittedName>
        <fullName evidence="2">Uncharacterized protein</fullName>
    </submittedName>
</protein>
<feature type="region of interest" description="Disordered" evidence="1">
    <location>
        <begin position="95"/>
        <end position="116"/>
    </location>
</feature>
<evidence type="ECO:0000313" key="2">
    <source>
        <dbReference type="EMBL" id="KAF8473620.1"/>
    </source>
</evidence>
<dbReference type="Proteomes" id="UP000759537">
    <property type="component" value="Unassembled WGS sequence"/>
</dbReference>
<dbReference type="OrthoDB" id="2591449at2759"/>
<accession>A0A9P5JZI1</accession>
<reference evidence="2" key="2">
    <citation type="journal article" date="2020" name="Nat. Commun.">
        <title>Large-scale genome sequencing of mycorrhizal fungi provides insights into the early evolution of symbiotic traits.</title>
        <authorList>
            <person name="Miyauchi S."/>
            <person name="Kiss E."/>
            <person name="Kuo A."/>
            <person name="Drula E."/>
            <person name="Kohler A."/>
            <person name="Sanchez-Garcia M."/>
            <person name="Morin E."/>
            <person name="Andreopoulos B."/>
            <person name="Barry K.W."/>
            <person name="Bonito G."/>
            <person name="Buee M."/>
            <person name="Carver A."/>
            <person name="Chen C."/>
            <person name="Cichocki N."/>
            <person name="Clum A."/>
            <person name="Culley D."/>
            <person name="Crous P.W."/>
            <person name="Fauchery L."/>
            <person name="Girlanda M."/>
            <person name="Hayes R.D."/>
            <person name="Keri Z."/>
            <person name="LaButti K."/>
            <person name="Lipzen A."/>
            <person name="Lombard V."/>
            <person name="Magnuson J."/>
            <person name="Maillard F."/>
            <person name="Murat C."/>
            <person name="Nolan M."/>
            <person name="Ohm R.A."/>
            <person name="Pangilinan J."/>
            <person name="Pereira M.F."/>
            <person name="Perotto S."/>
            <person name="Peter M."/>
            <person name="Pfister S."/>
            <person name="Riley R."/>
            <person name="Sitrit Y."/>
            <person name="Stielow J.B."/>
            <person name="Szollosi G."/>
            <person name="Zifcakova L."/>
            <person name="Stursova M."/>
            <person name="Spatafora J.W."/>
            <person name="Tedersoo L."/>
            <person name="Vaario L.M."/>
            <person name="Yamada A."/>
            <person name="Yan M."/>
            <person name="Wang P."/>
            <person name="Xu J."/>
            <person name="Bruns T."/>
            <person name="Baldrian P."/>
            <person name="Vilgalys R."/>
            <person name="Dunand C."/>
            <person name="Henrissat B."/>
            <person name="Grigoriev I.V."/>
            <person name="Hibbett D."/>
            <person name="Nagy L.G."/>
            <person name="Martin F.M."/>
        </authorList>
    </citation>
    <scope>NUCLEOTIDE SEQUENCE</scope>
    <source>
        <strain evidence="2">Prilba</strain>
    </source>
</reference>
<dbReference type="EMBL" id="WHVB01000018">
    <property type="protein sequence ID" value="KAF8473620.1"/>
    <property type="molecule type" value="Genomic_DNA"/>
</dbReference>
<evidence type="ECO:0000256" key="1">
    <source>
        <dbReference type="SAM" id="MobiDB-lite"/>
    </source>
</evidence>
<organism evidence="2 3">
    <name type="scientific">Russula ochroleuca</name>
    <dbReference type="NCBI Taxonomy" id="152965"/>
    <lineage>
        <taxon>Eukaryota</taxon>
        <taxon>Fungi</taxon>
        <taxon>Dikarya</taxon>
        <taxon>Basidiomycota</taxon>
        <taxon>Agaricomycotina</taxon>
        <taxon>Agaricomycetes</taxon>
        <taxon>Russulales</taxon>
        <taxon>Russulaceae</taxon>
        <taxon>Russula</taxon>
    </lineage>
</organism>
<reference evidence="2" key="1">
    <citation type="submission" date="2019-10" db="EMBL/GenBank/DDBJ databases">
        <authorList>
            <consortium name="DOE Joint Genome Institute"/>
            <person name="Kuo A."/>
            <person name="Miyauchi S."/>
            <person name="Kiss E."/>
            <person name="Drula E."/>
            <person name="Kohler A."/>
            <person name="Sanchez-Garcia M."/>
            <person name="Andreopoulos B."/>
            <person name="Barry K.W."/>
            <person name="Bonito G."/>
            <person name="Buee M."/>
            <person name="Carver A."/>
            <person name="Chen C."/>
            <person name="Cichocki N."/>
            <person name="Clum A."/>
            <person name="Culley D."/>
            <person name="Crous P.W."/>
            <person name="Fauchery L."/>
            <person name="Girlanda M."/>
            <person name="Hayes R."/>
            <person name="Keri Z."/>
            <person name="LaButti K."/>
            <person name="Lipzen A."/>
            <person name="Lombard V."/>
            <person name="Magnuson J."/>
            <person name="Maillard F."/>
            <person name="Morin E."/>
            <person name="Murat C."/>
            <person name="Nolan M."/>
            <person name="Ohm R."/>
            <person name="Pangilinan J."/>
            <person name="Pereira M."/>
            <person name="Perotto S."/>
            <person name="Peter M."/>
            <person name="Riley R."/>
            <person name="Sitrit Y."/>
            <person name="Stielow B."/>
            <person name="Szollosi G."/>
            <person name="Zifcakova L."/>
            <person name="Stursova M."/>
            <person name="Spatafora J.W."/>
            <person name="Tedersoo L."/>
            <person name="Vaario L.-M."/>
            <person name="Yamada A."/>
            <person name="Yan M."/>
            <person name="Wang P."/>
            <person name="Xu J."/>
            <person name="Bruns T."/>
            <person name="Baldrian P."/>
            <person name="Vilgalys R."/>
            <person name="Henrissat B."/>
            <person name="Grigoriev I.V."/>
            <person name="Hibbett D."/>
            <person name="Nagy L.G."/>
            <person name="Martin F.M."/>
        </authorList>
    </citation>
    <scope>NUCLEOTIDE SEQUENCE</scope>
    <source>
        <strain evidence="2">Prilba</strain>
    </source>
</reference>
<gene>
    <name evidence="2" type="ORF">DFH94DRAFT_135852</name>
</gene>
<name>A0A9P5JZI1_9AGAM</name>